<name>X1Q3Q6_9ZZZZ</name>
<protein>
    <recommendedName>
        <fullName evidence="1">Glutamine amidotransferase type-2 domain-containing protein</fullName>
    </recommendedName>
</protein>
<dbReference type="InterPro" id="IPR029055">
    <property type="entry name" value="Ntn_hydrolases_N"/>
</dbReference>
<evidence type="ECO:0000313" key="2">
    <source>
        <dbReference type="EMBL" id="GAI49381.1"/>
    </source>
</evidence>
<dbReference type="InterPro" id="IPR017932">
    <property type="entry name" value="GATase_2_dom"/>
</dbReference>
<sequence>MTDIFRDETPLMSLDDDTLHEECGVFGILGHPDAATLTALGLHALQHRGQEAAGIV</sequence>
<dbReference type="AlphaFoldDB" id="X1Q3Q6"/>
<accession>X1Q3Q6</accession>
<reference evidence="2" key="1">
    <citation type="journal article" date="2014" name="Front. Microbiol.">
        <title>High frequency of phylogenetically diverse reductive dehalogenase-homologous genes in deep subseafloor sedimentary metagenomes.</title>
        <authorList>
            <person name="Kawai M."/>
            <person name="Futagami T."/>
            <person name="Toyoda A."/>
            <person name="Takaki Y."/>
            <person name="Nishi S."/>
            <person name="Hori S."/>
            <person name="Arai W."/>
            <person name="Tsubouchi T."/>
            <person name="Morono Y."/>
            <person name="Uchiyama I."/>
            <person name="Ito T."/>
            <person name="Fujiyama A."/>
            <person name="Inagaki F."/>
            <person name="Takami H."/>
        </authorList>
    </citation>
    <scope>NUCLEOTIDE SEQUENCE</scope>
    <source>
        <strain evidence="2">Expedition CK06-06</strain>
    </source>
</reference>
<dbReference type="SUPFAM" id="SSF56235">
    <property type="entry name" value="N-terminal nucleophile aminohydrolases (Ntn hydrolases)"/>
    <property type="match status" value="1"/>
</dbReference>
<feature type="domain" description="Glutamine amidotransferase type-2" evidence="1">
    <location>
        <begin position="23"/>
        <end position="56"/>
    </location>
</feature>
<evidence type="ECO:0000259" key="1">
    <source>
        <dbReference type="PROSITE" id="PS51278"/>
    </source>
</evidence>
<gene>
    <name evidence="2" type="ORF">S06H3_62569</name>
</gene>
<feature type="non-terminal residue" evidence="2">
    <location>
        <position position="56"/>
    </location>
</feature>
<dbReference type="Gene3D" id="3.60.20.10">
    <property type="entry name" value="Glutamine Phosphoribosylpyrophosphate, subunit 1, domain 1"/>
    <property type="match status" value="1"/>
</dbReference>
<proteinExistence type="predicted"/>
<comment type="caution">
    <text evidence="2">The sequence shown here is derived from an EMBL/GenBank/DDBJ whole genome shotgun (WGS) entry which is preliminary data.</text>
</comment>
<organism evidence="2">
    <name type="scientific">marine sediment metagenome</name>
    <dbReference type="NCBI Taxonomy" id="412755"/>
    <lineage>
        <taxon>unclassified sequences</taxon>
        <taxon>metagenomes</taxon>
        <taxon>ecological metagenomes</taxon>
    </lineage>
</organism>
<dbReference type="PROSITE" id="PS51278">
    <property type="entry name" value="GATASE_TYPE_2"/>
    <property type="match status" value="1"/>
</dbReference>
<dbReference type="EMBL" id="BARV01041292">
    <property type="protein sequence ID" value="GAI49381.1"/>
    <property type="molecule type" value="Genomic_DNA"/>
</dbReference>